<gene>
    <name evidence="1" type="ORF">AT268_32435</name>
</gene>
<name>A0A9X0MK61_BACCE</name>
<evidence type="ECO:0000313" key="1">
    <source>
        <dbReference type="EMBL" id="KXY51204.1"/>
    </source>
</evidence>
<dbReference type="EMBL" id="LOMO01000001">
    <property type="protein sequence ID" value="KXY51204.1"/>
    <property type="molecule type" value="Genomic_DNA"/>
</dbReference>
<sequence length="199" mass="23599">MKMSVLINMLRRIVDKHDEKHGLRKREVFECTSLGRRNERRREAFRIPLEENQCPVFQDNRCCGSCDLSPTCDFATLCQCFGYEMGALGGTVEGYYMRDNDFSKFGRIKDGEFDWDFFKMNKAKFSLEEKPFMIREVDGENKVCKYINSNEEEKVFVLQVLDKDEIIEKEVIVEVKELGYPISYETFEFAKYRMENSHY</sequence>
<accession>A0A9X0MK61</accession>
<dbReference type="AlphaFoldDB" id="A0A9X0MK61"/>
<protein>
    <submittedName>
        <fullName evidence="1">Uncharacterized protein</fullName>
    </submittedName>
</protein>
<proteinExistence type="predicted"/>
<evidence type="ECO:0000313" key="2">
    <source>
        <dbReference type="Proteomes" id="UP000075476"/>
    </source>
</evidence>
<dbReference type="Proteomes" id="UP000075476">
    <property type="component" value="Unassembled WGS sequence"/>
</dbReference>
<reference evidence="1 2" key="1">
    <citation type="submission" date="2015-12" db="EMBL/GenBank/DDBJ databases">
        <title>Bacillus cereus Group isolate.</title>
        <authorList>
            <person name="Kovac J."/>
        </authorList>
    </citation>
    <scope>NUCLEOTIDE SEQUENCE [LARGE SCALE GENOMIC DNA]</scope>
    <source>
        <strain evidence="1 2">FSL K6-0073</strain>
    </source>
</reference>
<comment type="caution">
    <text evidence="1">The sequence shown here is derived from an EMBL/GenBank/DDBJ whole genome shotgun (WGS) entry which is preliminary data.</text>
</comment>
<organism evidence="1 2">
    <name type="scientific">Bacillus cereus</name>
    <dbReference type="NCBI Taxonomy" id="1396"/>
    <lineage>
        <taxon>Bacteria</taxon>
        <taxon>Bacillati</taxon>
        <taxon>Bacillota</taxon>
        <taxon>Bacilli</taxon>
        <taxon>Bacillales</taxon>
        <taxon>Bacillaceae</taxon>
        <taxon>Bacillus</taxon>
        <taxon>Bacillus cereus group</taxon>
    </lineage>
</organism>